<reference evidence="1 2" key="1">
    <citation type="submission" date="2016-06" db="EMBL/GenBank/DDBJ databases">
        <title>Comparative genomics of the ectomycorrhizal sister species Rhizopogon vinicolor and Rhizopogon vesiculosus (Basidiomycota: Boletales) reveals a divergence of the mating type B locus.</title>
        <authorList>
            <consortium name="DOE Joint Genome Institute"/>
            <person name="Mujic A.B."/>
            <person name="Kuo A."/>
            <person name="Tritt A."/>
            <person name="Lipzen A."/>
            <person name="Chen C."/>
            <person name="Johnson J."/>
            <person name="Sharma A."/>
            <person name="Barry K."/>
            <person name="Grigoriev I.V."/>
            <person name="Spatafora J.W."/>
        </authorList>
    </citation>
    <scope>NUCLEOTIDE SEQUENCE [LARGE SCALE GENOMIC DNA]</scope>
    <source>
        <strain evidence="1 2">AM-OR11-026</strain>
    </source>
</reference>
<accession>A0A1B7N6B2</accession>
<gene>
    <name evidence="1" type="ORF">K503DRAFT_619657</name>
</gene>
<dbReference type="AlphaFoldDB" id="A0A1B7N6B2"/>
<proteinExistence type="predicted"/>
<name>A0A1B7N6B2_9AGAM</name>
<protein>
    <submittedName>
        <fullName evidence="1">Uncharacterized protein</fullName>
    </submittedName>
</protein>
<organism evidence="1 2">
    <name type="scientific">Rhizopogon vinicolor AM-OR11-026</name>
    <dbReference type="NCBI Taxonomy" id="1314800"/>
    <lineage>
        <taxon>Eukaryota</taxon>
        <taxon>Fungi</taxon>
        <taxon>Dikarya</taxon>
        <taxon>Basidiomycota</taxon>
        <taxon>Agaricomycotina</taxon>
        <taxon>Agaricomycetes</taxon>
        <taxon>Agaricomycetidae</taxon>
        <taxon>Boletales</taxon>
        <taxon>Suillineae</taxon>
        <taxon>Rhizopogonaceae</taxon>
        <taxon>Rhizopogon</taxon>
    </lineage>
</organism>
<evidence type="ECO:0000313" key="1">
    <source>
        <dbReference type="EMBL" id="OAX40398.1"/>
    </source>
</evidence>
<dbReference type="Proteomes" id="UP000092154">
    <property type="component" value="Unassembled WGS sequence"/>
</dbReference>
<dbReference type="EMBL" id="KV448213">
    <property type="protein sequence ID" value="OAX40398.1"/>
    <property type="molecule type" value="Genomic_DNA"/>
</dbReference>
<dbReference type="InParanoid" id="A0A1B7N6B2"/>
<sequence>MHCPCKVSIMVRAPHHVRSKALQSRCCYNHTLCQRSPVCRPNVWGESYKRPGTTGTRIALVQRHHVPVSGNEFRPSRSGAIRLDKMWSWCHTSGTETDPRV</sequence>
<evidence type="ECO:0000313" key="2">
    <source>
        <dbReference type="Proteomes" id="UP000092154"/>
    </source>
</evidence>
<keyword evidence="2" id="KW-1185">Reference proteome</keyword>